<dbReference type="SUPFAM" id="SSF56317">
    <property type="entry name" value="Carbon-nitrogen hydrolase"/>
    <property type="match status" value="1"/>
</dbReference>
<evidence type="ECO:0000259" key="2">
    <source>
        <dbReference type="PROSITE" id="PS50263"/>
    </source>
</evidence>
<dbReference type="STRING" id="113653.GAH_00279"/>
<dbReference type="Proteomes" id="UP000034723">
    <property type="component" value="Chromosome"/>
</dbReference>
<keyword evidence="1 3" id="KW-0378">Hydrolase</keyword>
<dbReference type="Pfam" id="PF00795">
    <property type="entry name" value="CN_hydrolase"/>
    <property type="match status" value="1"/>
</dbReference>
<dbReference type="GO" id="GO:0016811">
    <property type="term" value="F:hydrolase activity, acting on carbon-nitrogen (but not peptide) bonds, in linear amides"/>
    <property type="evidence" value="ECO:0007669"/>
    <property type="project" value="TreeGrafter"/>
</dbReference>
<evidence type="ECO:0000313" key="4">
    <source>
        <dbReference type="Proteomes" id="UP000034723"/>
    </source>
</evidence>
<protein>
    <submittedName>
        <fullName evidence="3">Putative amidohydrolase</fullName>
    </submittedName>
</protein>
<sequence length="262" mass="29444">MKLRLSAVQCRVGTEKAFESAVRLISQSDSDVYLLPEYFSYPVGDMSISTSRKTLEWLESVSRELSTAVAGNVIVKRENGLYNTLHVYHDGELIATQDKLHPTRSERELGIKCGRKLEVFEIYGVRFAGLICADILYPELCRVAGLKGAEIVLNPVVSFKKSELPAQEFRYCLYFTRSFDNAYAIVKAGGAGFTFLGDECVGRSLISTPDGIPAKFRDENAEELITAEVDIRRIREYRKVNYSMQDRNVRAIEDILDGGIEC</sequence>
<organism evidence="3 4">
    <name type="scientific">Geoglobus ahangari</name>
    <dbReference type="NCBI Taxonomy" id="113653"/>
    <lineage>
        <taxon>Archaea</taxon>
        <taxon>Methanobacteriati</taxon>
        <taxon>Methanobacteriota</taxon>
        <taxon>Archaeoglobi</taxon>
        <taxon>Archaeoglobales</taxon>
        <taxon>Archaeoglobaceae</taxon>
        <taxon>Geoglobus</taxon>
    </lineage>
</organism>
<dbReference type="KEGG" id="gah:GAH_00279"/>
<dbReference type="PANTHER" id="PTHR43674:SF2">
    <property type="entry name" value="BETA-UREIDOPROPIONASE"/>
    <property type="match status" value="1"/>
</dbReference>
<dbReference type="InterPro" id="IPR003010">
    <property type="entry name" value="C-N_Hydrolase"/>
</dbReference>
<name>A0A0F7IHG6_9EURY</name>
<accession>A0A0F7IHG6</accession>
<dbReference type="Gene3D" id="3.60.110.10">
    <property type="entry name" value="Carbon-nitrogen hydrolase"/>
    <property type="match status" value="1"/>
</dbReference>
<dbReference type="EMBL" id="CP011267">
    <property type="protein sequence ID" value="AKG92367.1"/>
    <property type="molecule type" value="Genomic_DNA"/>
</dbReference>
<feature type="domain" description="CN hydrolase" evidence="2">
    <location>
        <begin position="3"/>
        <end position="231"/>
    </location>
</feature>
<dbReference type="CDD" id="cd07197">
    <property type="entry name" value="nitrilase"/>
    <property type="match status" value="1"/>
</dbReference>
<dbReference type="PATRIC" id="fig|113653.22.peg.278"/>
<dbReference type="InterPro" id="IPR050345">
    <property type="entry name" value="Aliph_Amidase/BUP"/>
</dbReference>
<evidence type="ECO:0000313" key="3">
    <source>
        <dbReference type="EMBL" id="AKG92367.1"/>
    </source>
</evidence>
<dbReference type="InParanoid" id="A0A0F7IHG6"/>
<dbReference type="AlphaFoldDB" id="A0A0F7IHG6"/>
<reference evidence="3 4" key="1">
    <citation type="submission" date="2015-04" db="EMBL/GenBank/DDBJ databases">
        <title>The complete genome sequence of the hyperthermophilic, obligate iron-reducing archaeon Geoglobus ahangari strain 234T.</title>
        <authorList>
            <person name="Manzella M.P."/>
            <person name="Holmes D.E."/>
            <person name="Rocheleau J.M."/>
            <person name="Chung A."/>
            <person name="Reguera G."/>
            <person name="Kashefi K."/>
        </authorList>
    </citation>
    <scope>NUCLEOTIDE SEQUENCE [LARGE SCALE GENOMIC DNA]</scope>
    <source>
        <strain evidence="3 4">234</strain>
    </source>
</reference>
<dbReference type="PANTHER" id="PTHR43674">
    <property type="entry name" value="NITRILASE C965.09-RELATED"/>
    <property type="match status" value="1"/>
</dbReference>
<gene>
    <name evidence="3" type="ORF">GAH_00279</name>
</gene>
<keyword evidence="4" id="KW-1185">Reference proteome</keyword>
<dbReference type="PROSITE" id="PS50263">
    <property type="entry name" value="CN_HYDROLASE"/>
    <property type="match status" value="1"/>
</dbReference>
<dbReference type="OrthoDB" id="41015at2157"/>
<dbReference type="GeneID" id="24802865"/>
<dbReference type="RefSeq" id="WP_048094354.1">
    <property type="nucleotide sequence ID" value="NZ_CP011267.1"/>
</dbReference>
<evidence type="ECO:0000256" key="1">
    <source>
        <dbReference type="ARBA" id="ARBA00022801"/>
    </source>
</evidence>
<proteinExistence type="predicted"/>
<dbReference type="HOGENOM" id="CLU_030130_3_1_2"/>
<dbReference type="InterPro" id="IPR036526">
    <property type="entry name" value="C-N_Hydrolase_sf"/>
</dbReference>